<sequence>MDVHDALLHPRRPRALALGLPYDALLAFALKGLRMLSYGAIAPVFFAYCVEAGLSEQMVGVLVSAILLGDLAVTLLLTTRADRFGRRWTLVLGSLLKLAAGVAFASATSFRPTLGTPGTYAVLVVAGIVGVISTSGAEIGPFIAIEQACLTEAVTCAEPDDADPTAASARMATLFGAYNALGFVAQACGTFFSGELVQRLHDGWAQLPLLDAHRVIFAIYGLIGALMALLYMTMTSAVEPRASMRRAGAKASAAAAPQGRFLGLRRPESKFIVARLSALFAMDAFAGGFVMQSWVAFWLTRRWGLAASSVGRWLSAANLVAGLSGIAAGFFVKRFGAMLTMVATHLPSNVLLALVPLMPTGASAGAMLVGRFTISQMDVPARQAYVAMVVAPDERSAAGGITNLVRSLGVAASPLLLGYLSSFPPTSAPFSAPFVIAAAVKIAYDVALYGLYVCGTGLRANEASAALHNAHERTGEMTR</sequence>
<feature type="domain" description="Major facilitator superfamily (MFS) profile" evidence="3">
    <location>
        <begin position="20"/>
        <end position="456"/>
    </location>
</feature>
<accession>A0A8J5X0J5</accession>
<feature type="transmembrane region" description="Helical" evidence="2">
    <location>
        <begin position="20"/>
        <end position="46"/>
    </location>
</feature>
<keyword evidence="5" id="KW-1185">Reference proteome</keyword>
<protein>
    <recommendedName>
        <fullName evidence="3">Major facilitator superfamily (MFS) profile domain-containing protein</fullName>
    </recommendedName>
</protein>
<dbReference type="Gene3D" id="1.20.1250.20">
    <property type="entry name" value="MFS general substrate transporter like domains"/>
    <property type="match status" value="1"/>
</dbReference>
<feature type="transmembrane region" description="Helical" evidence="2">
    <location>
        <begin position="272"/>
        <end position="299"/>
    </location>
</feature>
<dbReference type="PANTHER" id="PTHR23520">
    <property type="entry name" value="TRANSPORTER, PUTATIVE (AFU_ORTHOLOGUE AFUA_3G04000)-RELATED"/>
    <property type="match status" value="1"/>
</dbReference>
<dbReference type="SUPFAM" id="SSF103473">
    <property type="entry name" value="MFS general substrate transporter"/>
    <property type="match status" value="1"/>
</dbReference>
<evidence type="ECO:0000313" key="5">
    <source>
        <dbReference type="Proteomes" id="UP000751190"/>
    </source>
</evidence>
<dbReference type="AlphaFoldDB" id="A0A8J5X0J5"/>
<reference evidence="4" key="1">
    <citation type="submission" date="2021-05" db="EMBL/GenBank/DDBJ databases">
        <title>The genome of the haptophyte Pavlova lutheri (Diacronema luteri, Pavlovales) - a model for lipid biosynthesis in eukaryotic algae.</title>
        <authorList>
            <person name="Hulatt C.J."/>
            <person name="Posewitz M.C."/>
        </authorList>
    </citation>
    <scope>NUCLEOTIDE SEQUENCE</scope>
    <source>
        <strain evidence="4">NIVA-4/92</strain>
    </source>
</reference>
<evidence type="ECO:0000259" key="3">
    <source>
        <dbReference type="PROSITE" id="PS50850"/>
    </source>
</evidence>
<dbReference type="GO" id="GO:0022857">
    <property type="term" value="F:transmembrane transporter activity"/>
    <property type="evidence" value="ECO:0007669"/>
    <property type="project" value="InterPro"/>
</dbReference>
<dbReference type="InterPro" id="IPR020846">
    <property type="entry name" value="MFS_dom"/>
</dbReference>
<comment type="subcellular location">
    <subcellularLocation>
        <location evidence="1">Membrane</location>
        <topology evidence="1">Multi-pass membrane protein</topology>
    </subcellularLocation>
</comment>
<organism evidence="4 5">
    <name type="scientific">Diacronema lutheri</name>
    <name type="common">Unicellular marine alga</name>
    <name type="synonym">Monochrysis lutheri</name>
    <dbReference type="NCBI Taxonomy" id="2081491"/>
    <lineage>
        <taxon>Eukaryota</taxon>
        <taxon>Haptista</taxon>
        <taxon>Haptophyta</taxon>
        <taxon>Pavlovophyceae</taxon>
        <taxon>Pavlovales</taxon>
        <taxon>Pavlovaceae</taxon>
        <taxon>Diacronema</taxon>
    </lineage>
</organism>
<comment type="caution">
    <text evidence="4">The sequence shown here is derived from an EMBL/GenBank/DDBJ whole genome shotgun (WGS) entry which is preliminary data.</text>
</comment>
<dbReference type="InterPro" id="IPR036259">
    <property type="entry name" value="MFS_trans_sf"/>
</dbReference>
<dbReference type="PROSITE" id="PS50850">
    <property type="entry name" value="MFS"/>
    <property type="match status" value="1"/>
</dbReference>
<feature type="transmembrane region" description="Helical" evidence="2">
    <location>
        <begin position="119"/>
        <end position="137"/>
    </location>
</feature>
<name>A0A8J5X0J5_DIALT</name>
<evidence type="ECO:0000256" key="1">
    <source>
        <dbReference type="ARBA" id="ARBA00004141"/>
    </source>
</evidence>
<feature type="transmembrane region" description="Helical" evidence="2">
    <location>
        <begin position="58"/>
        <end position="77"/>
    </location>
</feature>
<feature type="transmembrane region" description="Helical" evidence="2">
    <location>
        <begin position="215"/>
        <end position="234"/>
    </location>
</feature>
<keyword evidence="2" id="KW-1133">Transmembrane helix</keyword>
<dbReference type="EMBL" id="JAGTXO010000065">
    <property type="protein sequence ID" value="KAG8457691.1"/>
    <property type="molecule type" value="Genomic_DNA"/>
</dbReference>
<evidence type="ECO:0000313" key="4">
    <source>
        <dbReference type="EMBL" id="KAG8457691.1"/>
    </source>
</evidence>
<dbReference type="Proteomes" id="UP000751190">
    <property type="component" value="Unassembled WGS sequence"/>
</dbReference>
<feature type="transmembrane region" description="Helical" evidence="2">
    <location>
        <begin position="311"/>
        <end position="331"/>
    </location>
</feature>
<evidence type="ECO:0000256" key="2">
    <source>
        <dbReference type="SAM" id="Phobius"/>
    </source>
</evidence>
<feature type="transmembrane region" description="Helical" evidence="2">
    <location>
        <begin position="351"/>
        <end position="374"/>
    </location>
</feature>
<gene>
    <name evidence="4" type="ORF">KFE25_001477</name>
</gene>
<keyword evidence="2" id="KW-0812">Transmembrane</keyword>
<feature type="transmembrane region" description="Helical" evidence="2">
    <location>
        <begin position="89"/>
        <end position="107"/>
    </location>
</feature>
<dbReference type="OrthoDB" id="10027823at2759"/>
<dbReference type="PANTHER" id="PTHR23520:SF5">
    <property type="entry name" value="TRANSPORTER, PUTATIVE (AFU_ORTHOLOGUE AFUA_3G04000)-RELATED"/>
    <property type="match status" value="1"/>
</dbReference>
<proteinExistence type="predicted"/>
<keyword evidence="2" id="KW-0472">Membrane</keyword>
<dbReference type="GO" id="GO:0016020">
    <property type="term" value="C:membrane"/>
    <property type="evidence" value="ECO:0007669"/>
    <property type="project" value="UniProtKB-SubCell"/>
</dbReference>